<keyword evidence="2" id="KW-1185">Reference proteome</keyword>
<reference evidence="1 2" key="1">
    <citation type="submission" date="2020-12" db="EMBL/GenBank/DDBJ databases">
        <title>Sulforoseuscoccus oceanibium gen. nov., sp. nov., a representative of the phylum Verrucomicrobia with special cytoplasmic membrane, and proposal of Sulforoseuscoccusaceae fam. nov.</title>
        <authorList>
            <person name="Xi F."/>
        </authorList>
    </citation>
    <scope>NUCLEOTIDE SEQUENCE [LARGE SCALE GENOMIC DNA]</scope>
    <source>
        <strain evidence="1 2">T37</strain>
    </source>
</reference>
<dbReference type="EMBL" id="CP066776">
    <property type="protein sequence ID" value="QQL43792.1"/>
    <property type="molecule type" value="Genomic_DNA"/>
</dbReference>
<proteinExistence type="predicted"/>
<dbReference type="RefSeq" id="WP_164361751.1">
    <property type="nucleotide sequence ID" value="NZ_CP066776.1"/>
</dbReference>
<accession>A0A6B3LAB7</accession>
<dbReference type="Proteomes" id="UP000475117">
    <property type="component" value="Chromosome"/>
</dbReference>
<dbReference type="KEGG" id="soa:G3M56_007735"/>
<gene>
    <name evidence="1" type="ORF">G3M56_007735</name>
</gene>
<evidence type="ECO:0000313" key="1">
    <source>
        <dbReference type="EMBL" id="QQL43792.1"/>
    </source>
</evidence>
<evidence type="ECO:0000313" key="2">
    <source>
        <dbReference type="Proteomes" id="UP000475117"/>
    </source>
</evidence>
<sequence>MIDLPTPSKKITLVCRILAVVLLLPALIPLQIGVWAYSHSMDFLATGKRTEAEIVRVIERPSESGLDLTLFTPVIRFTDESGTAHEFEATLKTDNPSYEVDEKVQIIYQPDEPNRWKFDAWPIHWGLATVNLVIFAVVLVTAMGMWIAGPRLITWMQINAKR</sequence>
<name>A0A6B3LAB7_9BACT</name>
<dbReference type="AlphaFoldDB" id="A0A6B3LAB7"/>
<organism evidence="1 2">
    <name type="scientific">Sulfuriroseicoccus oceanibius</name>
    <dbReference type="NCBI Taxonomy" id="2707525"/>
    <lineage>
        <taxon>Bacteria</taxon>
        <taxon>Pseudomonadati</taxon>
        <taxon>Verrucomicrobiota</taxon>
        <taxon>Verrucomicrobiia</taxon>
        <taxon>Verrucomicrobiales</taxon>
        <taxon>Verrucomicrobiaceae</taxon>
        <taxon>Sulfuriroseicoccus</taxon>
    </lineage>
</organism>
<protein>
    <submittedName>
        <fullName evidence="1">DUF3592 domain-containing protein</fullName>
    </submittedName>
</protein>